<dbReference type="EMBL" id="MQVM01000015">
    <property type="protein sequence ID" value="ONH73292.1"/>
    <property type="molecule type" value="Genomic_DNA"/>
</dbReference>
<feature type="region of interest" description="Disordered" evidence="8">
    <location>
        <begin position="188"/>
        <end position="253"/>
    </location>
</feature>
<evidence type="ECO:0000313" key="10">
    <source>
        <dbReference type="EMBL" id="ONH73292.1"/>
    </source>
</evidence>
<evidence type="ECO:0000256" key="5">
    <source>
        <dbReference type="ARBA" id="ARBA00022729"/>
    </source>
</evidence>
<keyword evidence="6" id="KW-0378">Hydrolase</keyword>
<reference evidence="11" key="1">
    <citation type="journal article" date="2017" name="Genome Announc.">
        <title>Genome sequences of Cyberlindnera fabianii 65, Pichia kudriavzevii 129, and Saccharomyces cerevisiae 131 isolated from fermented masau fruits in Zimbabwe.</title>
        <authorList>
            <person name="van Rijswijck I.M.H."/>
            <person name="Derks M.F.L."/>
            <person name="Abee T."/>
            <person name="de Ridder D."/>
            <person name="Smid E.J."/>
        </authorList>
    </citation>
    <scope>NUCLEOTIDE SEQUENCE [LARGE SCALE GENOMIC DNA]</scope>
    <source>
        <strain evidence="11">129</strain>
    </source>
</reference>
<feature type="signal peptide" evidence="9">
    <location>
        <begin position="1"/>
        <end position="18"/>
    </location>
</feature>
<dbReference type="GO" id="GO:0005975">
    <property type="term" value="P:carbohydrate metabolic process"/>
    <property type="evidence" value="ECO:0007669"/>
    <property type="project" value="InterPro"/>
</dbReference>
<dbReference type="AlphaFoldDB" id="A0A1V2LKE5"/>
<dbReference type="InterPro" id="IPR017853">
    <property type="entry name" value="GH"/>
</dbReference>
<dbReference type="InterPro" id="IPR000490">
    <property type="entry name" value="Glyco_hydro_17"/>
</dbReference>
<feature type="compositionally biased region" description="Low complexity" evidence="8">
    <location>
        <begin position="188"/>
        <end position="246"/>
    </location>
</feature>
<comment type="similarity">
    <text evidence="2">Belongs to the glycosyl hydrolase 17 family.</text>
</comment>
<evidence type="ECO:0000256" key="9">
    <source>
        <dbReference type="SAM" id="SignalP"/>
    </source>
</evidence>
<accession>A0A1V2LKE5</accession>
<feature type="compositionally biased region" description="Low complexity" evidence="8">
    <location>
        <begin position="383"/>
        <end position="396"/>
    </location>
</feature>
<evidence type="ECO:0000313" key="11">
    <source>
        <dbReference type="Proteomes" id="UP000189274"/>
    </source>
</evidence>
<feature type="compositionally biased region" description="Low complexity" evidence="8">
    <location>
        <begin position="158"/>
        <end position="170"/>
    </location>
</feature>
<dbReference type="GO" id="GO:0009277">
    <property type="term" value="C:fungal-type cell wall"/>
    <property type="evidence" value="ECO:0007669"/>
    <property type="project" value="TreeGrafter"/>
</dbReference>
<gene>
    <name evidence="10" type="ORF">BOH78_3217</name>
</gene>
<proteinExistence type="inferred from homology"/>
<dbReference type="Proteomes" id="UP000189274">
    <property type="component" value="Unassembled WGS sequence"/>
</dbReference>
<dbReference type="InterPro" id="IPR050732">
    <property type="entry name" value="Beta-glucan_modifiers"/>
</dbReference>
<dbReference type="GO" id="GO:0071555">
    <property type="term" value="P:cell wall organization"/>
    <property type="evidence" value="ECO:0007669"/>
    <property type="project" value="TreeGrafter"/>
</dbReference>
<evidence type="ECO:0000256" key="1">
    <source>
        <dbReference type="ARBA" id="ARBA00004191"/>
    </source>
</evidence>
<feature type="compositionally biased region" description="Low complexity" evidence="8">
    <location>
        <begin position="81"/>
        <end position="114"/>
    </location>
</feature>
<keyword evidence="3" id="KW-0134">Cell wall</keyword>
<keyword evidence="7" id="KW-0326">Glycosidase</keyword>
<evidence type="ECO:0000256" key="4">
    <source>
        <dbReference type="ARBA" id="ARBA00022525"/>
    </source>
</evidence>
<keyword evidence="5 9" id="KW-0732">Signal</keyword>
<comment type="caution">
    <text evidence="10">The sequence shown here is derived from an EMBL/GenBank/DDBJ whole genome shotgun (WGS) entry which is preliminary data.</text>
</comment>
<evidence type="ECO:0000256" key="8">
    <source>
        <dbReference type="SAM" id="MobiDB-lite"/>
    </source>
</evidence>
<dbReference type="GO" id="GO:0009986">
    <property type="term" value="C:cell surface"/>
    <property type="evidence" value="ECO:0007669"/>
    <property type="project" value="TreeGrafter"/>
</dbReference>
<dbReference type="SUPFAM" id="SSF51445">
    <property type="entry name" value="(Trans)glycosidases"/>
    <property type="match status" value="1"/>
</dbReference>
<protein>
    <submittedName>
        <fullName evidence="10">Putative beta-glucosidase btgE</fullName>
    </submittedName>
</protein>
<evidence type="ECO:0000256" key="6">
    <source>
        <dbReference type="ARBA" id="ARBA00022801"/>
    </source>
</evidence>
<dbReference type="GO" id="GO:0005576">
    <property type="term" value="C:extracellular region"/>
    <property type="evidence" value="ECO:0007669"/>
    <property type="project" value="TreeGrafter"/>
</dbReference>
<dbReference type="VEuPathDB" id="FungiDB:C5L36_0B01450"/>
<dbReference type="PANTHER" id="PTHR16631">
    <property type="entry name" value="GLUCAN 1,3-BETA-GLUCOSIDASE"/>
    <property type="match status" value="1"/>
</dbReference>
<keyword evidence="4" id="KW-0964">Secreted</keyword>
<feature type="region of interest" description="Disordered" evidence="8">
    <location>
        <begin position="151"/>
        <end position="170"/>
    </location>
</feature>
<evidence type="ECO:0000256" key="7">
    <source>
        <dbReference type="ARBA" id="ARBA00023295"/>
    </source>
</evidence>
<dbReference type="Gene3D" id="3.20.20.80">
    <property type="entry name" value="Glycosidases"/>
    <property type="match status" value="2"/>
</dbReference>
<feature type="compositionally biased region" description="Low complexity" evidence="8">
    <location>
        <begin position="353"/>
        <end position="376"/>
    </location>
</feature>
<comment type="subcellular location">
    <subcellularLocation>
        <location evidence="1">Secreted</location>
        <location evidence="1">Cell wall</location>
    </subcellularLocation>
</comment>
<organism evidence="10 11">
    <name type="scientific">Pichia kudriavzevii</name>
    <name type="common">Yeast</name>
    <name type="synonym">Issatchenkia orientalis</name>
    <dbReference type="NCBI Taxonomy" id="4909"/>
    <lineage>
        <taxon>Eukaryota</taxon>
        <taxon>Fungi</taxon>
        <taxon>Dikarya</taxon>
        <taxon>Ascomycota</taxon>
        <taxon>Saccharomycotina</taxon>
        <taxon>Pichiomycetes</taxon>
        <taxon>Pichiales</taxon>
        <taxon>Pichiaceae</taxon>
        <taxon>Pichia</taxon>
    </lineage>
</organism>
<feature type="region of interest" description="Disordered" evidence="8">
    <location>
        <begin position="353"/>
        <end position="396"/>
    </location>
</feature>
<evidence type="ECO:0000256" key="3">
    <source>
        <dbReference type="ARBA" id="ARBA00022512"/>
    </source>
</evidence>
<dbReference type="PANTHER" id="PTHR16631:SF24">
    <property type="entry name" value="FAMILY 17 GLUCOSIDASE SCW11-RELATED"/>
    <property type="match status" value="1"/>
</dbReference>
<feature type="chain" id="PRO_5012098319" evidence="9">
    <location>
        <begin position="19"/>
        <end position="670"/>
    </location>
</feature>
<name>A0A1V2LKE5_PICKU</name>
<dbReference type="GO" id="GO:0042973">
    <property type="term" value="F:glucan endo-1,3-beta-D-glucosidase activity"/>
    <property type="evidence" value="ECO:0007669"/>
    <property type="project" value="TreeGrafter"/>
</dbReference>
<evidence type="ECO:0000256" key="2">
    <source>
        <dbReference type="ARBA" id="ARBA00008773"/>
    </source>
</evidence>
<sequence length="670" mass="70674">MNFQISLIFFTFLQVILAAPLPYYVTVTAPDTYVTTIIPVAEVIISDGQTTTIQLTTLVTQTNPAVDPTTLATETNLPADPTTENTETTPETTVDSVTPATSETTSTPALTTSDCTSTSISVDSNGVAHVWVTLDKTVLVGTDGVPFDTQTEQLPQATETPVSTSSTQTSVDLVGNNNVAAATLSTDTTSSFTSATTGSTSPTTQSTPNTTNTSSEDSTSAISTTLATETTSSSSAQDSSSETSLSMNTDAAGKDKPFVTTWANGEVFYSSLPFSLVPSEEVAPNVALTTTTLTNINDAPTTTALLSLVSSSDKLLLPTLTVGLPKDKNVNTNMADPATVSVTNTKQVTTPVIVTTSSTSSTTPTADSTSSSSPDDVLQDEQTSTSAASSSASSDSGLLTKAPYSIVYSPYNNDNSCKSYTTVYTDLKLIASKGIKEIRIYGNDCNYLTTVLNVANKLGLKVNQGFWISQDGANSIDDAVDNFITYISSGAAEYSWDLFSYITVGNEAIISNYCSVDDLINKISEVKGKLNAAGYSGKITTSEPPVSFENNPQLCTDSEIDFVGINPHSYFDVYSSADNSGVFVAGQIEIVKQYCGDKDIVVTETGYPSAGNVNGDNVPSVENQRIAVQSILDVVGTDVTILSTYDDYWKQPGPYNIEQHFGIIQLLPSV</sequence>
<dbReference type="PROSITE" id="PS00587">
    <property type="entry name" value="GLYCOSYL_HYDROL_F17"/>
    <property type="match status" value="1"/>
</dbReference>
<feature type="region of interest" description="Disordered" evidence="8">
    <location>
        <begin position="67"/>
        <end position="114"/>
    </location>
</feature>